<evidence type="ECO:0000313" key="2">
    <source>
        <dbReference type="Proteomes" id="UP000178820"/>
    </source>
</evidence>
<protein>
    <submittedName>
        <fullName evidence="1">Uncharacterized protein</fullName>
    </submittedName>
</protein>
<proteinExistence type="predicted"/>
<dbReference type="Proteomes" id="UP000178820">
    <property type="component" value="Unassembled WGS sequence"/>
</dbReference>
<dbReference type="EMBL" id="MHOT01000022">
    <property type="protein sequence ID" value="OGZ68460.1"/>
    <property type="molecule type" value="Genomic_DNA"/>
</dbReference>
<accession>A0A1G2I204</accession>
<organism evidence="1 2">
    <name type="scientific">Candidatus Staskawiczbacteria bacterium RIFCSPHIGHO2_02_FULL_42_22</name>
    <dbReference type="NCBI Taxonomy" id="1802207"/>
    <lineage>
        <taxon>Bacteria</taxon>
        <taxon>Candidatus Staskawicziibacteriota</taxon>
    </lineage>
</organism>
<gene>
    <name evidence="1" type="ORF">A3D44_00770</name>
</gene>
<reference evidence="1 2" key="1">
    <citation type="journal article" date="2016" name="Nat. Commun.">
        <title>Thousands of microbial genomes shed light on interconnected biogeochemical processes in an aquifer system.</title>
        <authorList>
            <person name="Anantharaman K."/>
            <person name="Brown C.T."/>
            <person name="Hug L.A."/>
            <person name="Sharon I."/>
            <person name="Castelle C.J."/>
            <person name="Probst A.J."/>
            <person name="Thomas B.C."/>
            <person name="Singh A."/>
            <person name="Wilkins M.J."/>
            <person name="Karaoz U."/>
            <person name="Brodie E.L."/>
            <person name="Williams K.H."/>
            <person name="Hubbard S.S."/>
            <person name="Banfield J.F."/>
        </authorList>
    </citation>
    <scope>NUCLEOTIDE SEQUENCE [LARGE SCALE GENOMIC DNA]</scope>
</reference>
<name>A0A1G2I204_9BACT</name>
<evidence type="ECO:0000313" key="1">
    <source>
        <dbReference type="EMBL" id="OGZ68460.1"/>
    </source>
</evidence>
<comment type="caution">
    <text evidence="1">The sequence shown here is derived from an EMBL/GenBank/DDBJ whole genome shotgun (WGS) entry which is preliminary data.</text>
</comment>
<sequence>MGPPKYSEDPRIVNSYHEFTIGTNEVCPDCEIYIKNFAIRDPVSIYLCKFIGAATIPQAPVLI</sequence>
<dbReference type="AlphaFoldDB" id="A0A1G2I204"/>